<accession>A0A3G1KPX5</accession>
<dbReference type="GO" id="GO:0030170">
    <property type="term" value="F:pyridoxal phosphate binding"/>
    <property type="evidence" value="ECO:0007669"/>
    <property type="project" value="TreeGrafter"/>
</dbReference>
<feature type="modified residue" description="N6-(pyridoxal phosphate)lysine" evidence="7">
    <location>
        <position position="190"/>
    </location>
</feature>
<dbReference type="EMBL" id="CP017634">
    <property type="protein sequence ID" value="ATW24501.1"/>
    <property type="molecule type" value="Genomic_DNA"/>
</dbReference>
<comment type="similarity">
    <text evidence="5 8">Belongs to the DegT/DnrJ/EryC1 family.</text>
</comment>
<dbReference type="CDD" id="cd00616">
    <property type="entry name" value="AHBA_syn"/>
    <property type="match status" value="1"/>
</dbReference>
<dbReference type="SUPFAM" id="SSF53383">
    <property type="entry name" value="PLP-dependent transferases"/>
    <property type="match status" value="1"/>
</dbReference>
<evidence type="ECO:0000256" key="5">
    <source>
        <dbReference type="ARBA" id="ARBA00037999"/>
    </source>
</evidence>
<evidence type="ECO:0008006" key="11">
    <source>
        <dbReference type="Google" id="ProtNLM"/>
    </source>
</evidence>
<keyword evidence="4 7" id="KW-0663">Pyridoxal phosphate</keyword>
<keyword evidence="10" id="KW-1185">Reference proteome</keyword>
<dbReference type="InterPro" id="IPR015421">
    <property type="entry name" value="PyrdxlP-dep_Trfase_major"/>
</dbReference>
<dbReference type="RefSeq" id="WP_148133700.1">
    <property type="nucleotide sequence ID" value="NZ_CP017634.1"/>
</dbReference>
<evidence type="ECO:0000256" key="1">
    <source>
        <dbReference type="ARBA" id="ARBA00001933"/>
    </source>
</evidence>
<dbReference type="Proteomes" id="UP000323521">
    <property type="component" value="Chromosome"/>
</dbReference>
<evidence type="ECO:0000256" key="8">
    <source>
        <dbReference type="RuleBase" id="RU004508"/>
    </source>
</evidence>
<dbReference type="GO" id="GO:0008483">
    <property type="term" value="F:transaminase activity"/>
    <property type="evidence" value="ECO:0007669"/>
    <property type="project" value="UniProtKB-KW"/>
</dbReference>
<dbReference type="PANTHER" id="PTHR30244">
    <property type="entry name" value="TRANSAMINASE"/>
    <property type="match status" value="1"/>
</dbReference>
<comment type="cofactor">
    <cofactor evidence="1">
        <name>pyridoxal 5'-phosphate</name>
        <dbReference type="ChEBI" id="CHEBI:597326"/>
    </cofactor>
</comment>
<dbReference type="Gene3D" id="3.90.1150.10">
    <property type="entry name" value="Aspartate Aminotransferase, domain 1"/>
    <property type="match status" value="1"/>
</dbReference>
<evidence type="ECO:0000256" key="3">
    <source>
        <dbReference type="ARBA" id="ARBA00022679"/>
    </source>
</evidence>
<protein>
    <recommendedName>
        <fullName evidence="11">Aminotransferase class I/II-fold pyridoxal phosphate-dependent enzyme</fullName>
    </recommendedName>
</protein>
<proteinExistence type="inferred from homology"/>
<gene>
    <name evidence="9" type="ORF">DCMF_06650</name>
</gene>
<dbReference type="Gene3D" id="3.40.640.10">
    <property type="entry name" value="Type I PLP-dependent aspartate aminotransferase-like (Major domain)"/>
    <property type="match status" value="1"/>
</dbReference>
<dbReference type="InterPro" id="IPR015422">
    <property type="entry name" value="PyrdxlP-dep_Trfase_small"/>
</dbReference>
<dbReference type="Pfam" id="PF01041">
    <property type="entry name" value="DegT_DnrJ_EryC1"/>
    <property type="match status" value="1"/>
</dbReference>
<evidence type="ECO:0000256" key="2">
    <source>
        <dbReference type="ARBA" id="ARBA00022576"/>
    </source>
</evidence>
<dbReference type="AlphaFoldDB" id="A0A3G1KPX5"/>
<evidence type="ECO:0000256" key="6">
    <source>
        <dbReference type="PIRSR" id="PIRSR000390-1"/>
    </source>
</evidence>
<dbReference type="KEGG" id="fwa:DCMF_06650"/>
<reference evidence="9 10" key="1">
    <citation type="submission" date="2016-10" db="EMBL/GenBank/DDBJ databases">
        <title>Complete Genome Sequence of Peptococcaceae strain DCMF.</title>
        <authorList>
            <person name="Edwards R.J."/>
            <person name="Holland S.I."/>
            <person name="Deshpande N.P."/>
            <person name="Wong Y.K."/>
            <person name="Ertan H."/>
            <person name="Manefield M."/>
            <person name="Russell T.L."/>
            <person name="Lee M.J."/>
        </authorList>
    </citation>
    <scope>NUCLEOTIDE SEQUENCE [LARGE SCALE GENOMIC DNA]</scope>
    <source>
        <strain evidence="9 10">DCMF</strain>
    </source>
</reference>
<dbReference type="PIRSF" id="PIRSF000390">
    <property type="entry name" value="PLP_StrS"/>
    <property type="match status" value="1"/>
</dbReference>
<name>A0A3G1KPX5_FORW1</name>
<dbReference type="InterPro" id="IPR000653">
    <property type="entry name" value="DegT/StrS_aminotransferase"/>
</dbReference>
<dbReference type="PANTHER" id="PTHR30244:SF34">
    <property type="entry name" value="DTDP-4-AMINO-4,6-DIDEOXYGALACTOSE TRANSAMINASE"/>
    <property type="match status" value="1"/>
</dbReference>
<dbReference type="OrthoDB" id="9810913at2"/>
<keyword evidence="2" id="KW-0032">Aminotransferase</keyword>
<keyword evidence="3" id="KW-0808">Transferase</keyword>
<feature type="active site" description="Proton acceptor" evidence="6">
    <location>
        <position position="190"/>
    </location>
</feature>
<sequence>MMQRIYLSPPHMSGEEMKYIQEAFDTNWIAPLGPHVDAFEKEVACYTGAKGAVALSAGTAAVHLALKYLGVQQGDYVFCSSLTFSGTCNPIVYEKAIPVFIDAEPESWNMSPAALEAAFVSFKKRGKLPKAVIIVNLYGQSADYGKLLPICEHYGVPVIEDAAESLGATYKGKQTGTFGKMGIFSFNGNKIITTSGGGMVVSDDLDALKKIKFWATQAREPARHYEHKEIGYNYRMSNIAAAIGRGQIRALDDRIQRKKEIFDTYRKAFSNISEIKIMPVAEYGTPNYWLTVVILDQQSKVKPDNIITKFEENNIESRPVWKPMHLQPVFQECEYYPHTEDVSADLFHKGVCLPSGTAMSGEDQAVIIEKFKSCF</sequence>
<dbReference type="GO" id="GO:0000271">
    <property type="term" value="P:polysaccharide biosynthetic process"/>
    <property type="evidence" value="ECO:0007669"/>
    <property type="project" value="TreeGrafter"/>
</dbReference>
<evidence type="ECO:0000256" key="7">
    <source>
        <dbReference type="PIRSR" id="PIRSR000390-2"/>
    </source>
</evidence>
<dbReference type="FunFam" id="3.40.640.10:FF:000090">
    <property type="entry name" value="Pyridoxal phosphate-dependent aminotransferase"/>
    <property type="match status" value="1"/>
</dbReference>
<organism evidence="9 10">
    <name type="scientific">Formimonas warabiya</name>
    <dbReference type="NCBI Taxonomy" id="1761012"/>
    <lineage>
        <taxon>Bacteria</taxon>
        <taxon>Bacillati</taxon>
        <taxon>Bacillota</taxon>
        <taxon>Clostridia</taxon>
        <taxon>Eubacteriales</taxon>
        <taxon>Peptococcaceae</taxon>
        <taxon>Candidatus Formimonas</taxon>
    </lineage>
</organism>
<evidence type="ECO:0000313" key="9">
    <source>
        <dbReference type="EMBL" id="ATW24501.1"/>
    </source>
</evidence>
<dbReference type="InterPro" id="IPR015424">
    <property type="entry name" value="PyrdxlP-dep_Trfase"/>
</dbReference>
<evidence type="ECO:0000313" key="10">
    <source>
        <dbReference type="Proteomes" id="UP000323521"/>
    </source>
</evidence>
<evidence type="ECO:0000256" key="4">
    <source>
        <dbReference type="ARBA" id="ARBA00022898"/>
    </source>
</evidence>